<dbReference type="Proteomes" id="UP001216674">
    <property type="component" value="Unassembled WGS sequence"/>
</dbReference>
<dbReference type="EMBL" id="JARJLM010000315">
    <property type="protein sequence ID" value="MDF3834904.1"/>
    <property type="molecule type" value="Genomic_DNA"/>
</dbReference>
<name>A0ABT6AQK8_9BURK</name>
<organism evidence="1 2">
    <name type="scientific">Cupriavidus basilensis</name>
    <dbReference type="NCBI Taxonomy" id="68895"/>
    <lineage>
        <taxon>Bacteria</taxon>
        <taxon>Pseudomonadati</taxon>
        <taxon>Pseudomonadota</taxon>
        <taxon>Betaproteobacteria</taxon>
        <taxon>Burkholderiales</taxon>
        <taxon>Burkholderiaceae</taxon>
        <taxon>Cupriavidus</taxon>
    </lineage>
</organism>
<sequence length="565" mass="62458">MSEPLFLCASIPLSKGGFQRWLKSVPLSAGDFSDWPIAFDDLPPSLPCGHATVKDALVSQLASSLVDGDGFLLCRHDEALAELQVAACFRYGDSQETRTEVLGLCAMLRGVAVCYTAGTTAFIHVFDSGDHRTQVSIALEKRHSATRETMSACTPGWFDAWVGSLSEFDPETDLGAAVAPTLLRALKAVVNVGAAQATPERPYRYDLLFYTDGKQVYSHNGQVLSGAEPSSFRRLTAGSDNEAFYGDRHTLWYKGIGPMVRVQTRDPDTAVRGFRPGGADGRPLLLCGNTLWCEARLDYPDRHKSKAHCEQNRAAIQARGGIVTSEAVYDMMWLQPTQVDGATFAHVEDYVFGDLQRVYWIDGDNGISILEGEAPDTFRRVGEVLCGKHHALLWSTRLDARLDCSTLRYLGGERHQGGSTYADATQLCYLSHMHWNSIILEGADRDHYARAPFDPKLSYDGRYVWYDGNRVVGADGATVSPCEDIGTSQFWKDARRVYAGAQVLKGVDPQRFKVYPRSAYARHGGDVYCGKKRVSGADADSFEVIDFGYARDAYRHYRYGVPEDN</sequence>
<comment type="caution">
    <text evidence="1">The sequence shown here is derived from an EMBL/GenBank/DDBJ whole genome shotgun (WGS) entry which is preliminary data.</text>
</comment>
<evidence type="ECO:0000313" key="1">
    <source>
        <dbReference type="EMBL" id="MDF3834904.1"/>
    </source>
</evidence>
<evidence type="ECO:0000313" key="2">
    <source>
        <dbReference type="Proteomes" id="UP001216674"/>
    </source>
</evidence>
<dbReference type="RefSeq" id="WP_276265839.1">
    <property type="nucleotide sequence ID" value="NZ_JARJLM010000315.1"/>
</dbReference>
<gene>
    <name evidence="1" type="ORF">P3W85_18350</name>
</gene>
<reference evidence="1 2" key="1">
    <citation type="submission" date="2023-03" db="EMBL/GenBank/DDBJ databases">
        <title>Draft assemblies of triclosan tolerant bacteria isolated from returned activated sludge.</title>
        <authorList>
            <person name="Van Hamelsveld S."/>
        </authorList>
    </citation>
    <scope>NUCLEOTIDE SEQUENCE [LARGE SCALE GENOMIC DNA]</scope>
    <source>
        <strain evidence="1 2">GW210010_S58</strain>
    </source>
</reference>
<keyword evidence="2" id="KW-1185">Reference proteome</keyword>
<proteinExistence type="predicted"/>
<accession>A0ABT6AQK8</accession>
<protein>
    <submittedName>
        <fullName evidence="1">DKNYY domain-containing protein</fullName>
    </submittedName>
</protein>
<dbReference type="Pfam" id="PF13644">
    <property type="entry name" value="DKNYY"/>
    <property type="match status" value="1"/>
</dbReference>
<dbReference type="InterPro" id="IPR027375">
    <property type="entry name" value="DKNYY"/>
</dbReference>